<sequence length="500" mass="56278">MVWNRIALVSLLLVPAAGQCDEGTCQSLQPYFNCQVNFGEGAAGTGNMIAFAVCRDIGDIVVRVGFVGDRHSEHYVDALQVLRPYLRENGIINLPEDHLDHLPAEERFVETVFLSGLLSTLRSRPIRPIHLKREVHSELLWRENLRRSVGWVFDIAGPAASCMYCFNDTAVVSYLPLCIRQPGDAPGLCHPAKKERLPFTLEVEVMNRARPVGPSIPQMTISQLLVLLTGYTMDLQKMTYLGFLHDNHFGNLLLVGTGQTQSQMAWHDFGARSYFHEATQEQLKSFRNLFDMSYDTVIEHLKNHRGTVGLIAELGQIKTEWSLEGIVSVRGVSDALATLAERLQQVIMQWAEGSIDIRRSVLRAWSRALTPTRAEELRDFLERGSTSAPSTVWVRELDSKDGTVTAKLRPTDWSRQGDPEGELEAFKVSPQDRRLKDVDDLKAAIKQTNPDLKHIAPRHIDIYLYSQEAGAWRRVAGASTSLRQDTSELDCYGFLPWQPT</sequence>
<dbReference type="Proteomes" id="UP000604046">
    <property type="component" value="Unassembled WGS sequence"/>
</dbReference>
<dbReference type="OrthoDB" id="413375at2759"/>
<dbReference type="AlphaFoldDB" id="A0A812QNM8"/>
<name>A0A812QNM8_9DINO</name>
<dbReference type="EMBL" id="CAJNDS010002257">
    <property type="protein sequence ID" value="CAE7395850.1"/>
    <property type="molecule type" value="Genomic_DNA"/>
</dbReference>
<accession>A0A812QNM8</accession>
<proteinExistence type="predicted"/>
<organism evidence="2 3">
    <name type="scientific">Symbiodinium natans</name>
    <dbReference type="NCBI Taxonomy" id="878477"/>
    <lineage>
        <taxon>Eukaryota</taxon>
        <taxon>Sar</taxon>
        <taxon>Alveolata</taxon>
        <taxon>Dinophyceae</taxon>
        <taxon>Suessiales</taxon>
        <taxon>Symbiodiniaceae</taxon>
        <taxon>Symbiodinium</taxon>
    </lineage>
</organism>
<evidence type="ECO:0000313" key="2">
    <source>
        <dbReference type="EMBL" id="CAE7395850.1"/>
    </source>
</evidence>
<keyword evidence="3" id="KW-1185">Reference proteome</keyword>
<comment type="caution">
    <text evidence="2">The sequence shown here is derived from an EMBL/GenBank/DDBJ whole genome shotgun (WGS) entry which is preliminary data.</text>
</comment>
<reference evidence="2" key="1">
    <citation type="submission" date="2021-02" db="EMBL/GenBank/DDBJ databases">
        <authorList>
            <person name="Dougan E. K."/>
            <person name="Rhodes N."/>
            <person name="Thang M."/>
            <person name="Chan C."/>
        </authorList>
    </citation>
    <scope>NUCLEOTIDE SEQUENCE</scope>
</reference>
<evidence type="ECO:0000313" key="3">
    <source>
        <dbReference type="Proteomes" id="UP000604046"/>
    </source>
</evidence>
<feature type="signal peptide" evidence="1">
    <location>
        <begin position="1"/>
        <end position="18"/>
    </location>
</feature>
<gene>
    <name evidence="2" type="ORF">SNAT2548_LOCUS21559</name>
</gene>
<protein>
    <submittedName>
        <fullName evidence="2">Uncharacterized protein</fullName>
    </submittedName>
</protein>
<evidence type="ECO:0000256" key="1">
    <source>
        <dbReference type="SAM" id="SignalP"/>
    </source>
</evidence>
<keyword evidence="1" id="KW-0732">Signal</keyword>
<feature type="chain" id="PRO_5032866118" evidence="1">
    <location>
        <begin position="19"/>
        <end position="500"/>
    </location>
</feature>